<reference evidence="2 3" key="1">
    <citation type="submission" date="2021-12" db="EMBL/GenBank/DDBJ databases">
        <title>Genome seq of p7.</title>
        <authorList>
            <person name="Seo T."/>
        </authorList>
    </citation>
    <scope>NUCLEOTIDE SEQUENCE [LARGE SCALE GENOMIC DNA]</scope>
    <source>
        <strain evidence="2 3">P7</strain>
    </source>
</reference>
<keyword evidence="1" id="KW-0732">Signal</keyword>
<sequence length="363" mass="36561">MDMQKSFVSTVVGALFATALATGPSLAAAHDDRDHGLGRATLLVTSTNNATSNNIVVFRLDTGAAPSLQYVTSLATGGAGGAGGNAGLVQFHDGVGAVANYGSNTVTQLVRLGDFVYVGRSIGLASGCTKPVSVALKHDHLLVAGANCVEAHDWPSGKLDGAAVSLPNASAAQVVAGRSWAAVTMKSGSIMQLPLNKHGALAGTGTVVALPAGANDTPLGAAFWGDMLGFNPAHSPNSLALVNSDRMVYPIAGPTPAFPNGNAPCWLVKGPGNLWYSGNTPAKAISIFFSDGVGGSFYKSVPLPGAPTDLTISPDGKWLAVIYTAADGAHIAAYAIDAYGDLTPTASTPAIGIASFNGVAFSQ</sequence>
<name>A0ABS8XBR5_9BURK</name>
<dbReference type="EMBL" id="JAJTWT010000001">
    <property type="protein sequence ID" value="MCE4535754.1"/>
    <property type="molecule type" value="Genomic_DNA"/>
</dbReference>
<comment type="caution">
    <text evidence="2">The sequence shown here is derived from an EMBL/GenBank/DDBJ whole genome shotgun (WGS) entry which is preliminary data.</text>
</comment>
<evidence type="ECO:0008006" key="4">
    <source>
        <dbReference type="Google" id="ProtNLM"/>
    </source>
</evidence>
<evidence type="ECO:0000256" key="1">
    <source>
        <dbReference type="SAM" id="SignalP"/>
    </source>
</evidence>
<gene>
    <name evidence="2" type="ORF">LXT12_00570</name>
</gene>
<organism evidence="2 3">
    <name type="scientific">Pelomonas caseinilytica</name>
    <dbReference type="NCBI Taxonomy" id="2906763"/>
    <lineage>
        <taxon>Bacteria</taxon>
        <taxon>Pseudomonadati</taxon>
        <taxon>Pseudomonadota</taxon>
        <taxon>Betaproteobacteria</taxon>
        <taxon>Burkholderiales</taxon>
        <taxon>Sphaerotilaceae</taxon>
        <taxon>Roseateles</taxon>
    </lineage>
</organism>
<dbReference type="Proteomes" id="UP001201463">
    <property type="component" value="Unassembled WGS sequence"/>
</dbReference>
<proteinExistence type="predicted"/>
<evidence type="ECO:0000313" key="3">
    <source>
        <dbReference type="Proteomes" id="UP001201463"/>
    </source>
</evidence>
<accession>A0ABS8XBR5</accession>
<evidence type="ECO:0000313" key="2">
    <source>
        <dbReference type="EMBL" id="MCE4535754.1"/>
    </source>
</evidence>
<dbReference type="Gene3D" id="2.130.10.10">
    <property type="entry name" value="YVTN repeat-like/Quinoprotein amine dehydrogenase"/>
    <property type="match status" value="1"/>
</dbReference>
<dbReference type="SUPFAM" id="SSF69322">
    <property type="entry name" value="Tricorn protease domain 2"/>
    <property type="match status" value="1"/>
</dbReference>
<dbReference type="InterPro" id="IPR015943">
    <property type="entry name" value="WD40/YVTN_repeat-like_dom_sf"/>
</dbReference>
<keyword evidence="3" id="KW-1185">Reference proteome</keyword>
<protein>
    <recommendedName>
        <fullName evidence="4">Lactonase, 7-bladed beta-propeller</fullName>
    </recommendedName>
</protein>
<feature type="chain" id="PRO_5045247570" description="Lactonase, 7-bladed beta-propeller" evidence="1">
    <location>
        <begin position="28"/>
        <end position="363"/>
    </location>
</feature>
<feature type="signal peptide" evidence="1">
    <location>
        <begin position="1"/>
        <end position="27"/>
    </location>
</feature>